<dbReference type="InterPro" id="IPR045372">
    <property type="entry name" value="YidB"/>
</dbReference>
<reference evidence="2 4" key="2">
    <citation type="submission" date="2019-03" db="EMBL/GenBank/DDBJ databases">
        <title>Genomic Encyclopedia of Type Strains, Phase IV (KMG-IV): sequencing the most valuable type-strain genomes for metagenomic binning, comparative biology and taxonomic classification.</title>
        <authorList>
            <person name="Goeker M."/>
        </authorList>
    </citation>
    <scope>NUCLEOTIDE SEQUENCE [LARGE SCALE GENOMIC DNA]</scope>
    <source>
        <strain evidence="2 4">DSM 3764</strain>
    </source>
</reference>
<accession>A0A377STR1</accession>
<dbReference type="Pfam" id="PF20159">
    <property type="entry name" value="YidB"/>
    <property type="match status" value="1"/>
</dbReference>
<dbReference type="Gene3D" id="1.10.10.690">
    <property type="entry name" value="YidB-like"/>
    <property type="match status" value="1"/>
</dbReference>
<dbReference type="Proteomes" id="UP000295794">
    <property type="component" value="Unassembled WGS sequence"/>
</dbReference>
<proteinExistence type="predicted"/>
<sequence>MGLIDQLAGQFLGGKELPEGFAQSLSGLLEQQGGISGLLEKFQSGGLSELVQSWVGTGENLAVSSEQIQSVLGSDAVASVAEKLGIDPSEAAGKISEYLPQLVDKLTPNGEVPEGNNVLAAGLDLLKGKLFG</sequence>
<dbReference type="AlphaFoldDB" id="A0A377STR1"/>
<name>A0A377STR1_9NEIS</name>
<dbReference type="OrthoDB" id="9795283at2"/>
<evidence type="ECO:0000313" key="4">
    <source>
        <dbReference type="Proteomes" id="UP000295794"/>
    </source>
</evidence>
<evidence type="ECO:0000313" key="2">
    <source>
        <dbReference type="EMBL" id="TCU87910.1"/>
    </source>
</evidence>
<evidence type="ECO:0000313" key="1">
    <source>
        <dbReference type="EMBL" id="STR45411.1"/>
    </source>
</evidence>
<gene>
    <name evidence="2" type="ORF">EV682_10477</name>
    <name evidence="1" type="ORF">NCTC11159_03983</name>
</gene>
<evidence type="ECO:0000313" key="3">
    <source>
        <dbReference type="Proteomes" id="UP000255108"/>
    </source>
</evidence>
<protein>
    <submittedName>
        <fullName evidence="2">Uncharacterized protein YidB (DUF937 family)</fullName>
    </submittedName>
    <submittedName>
        <fullName evidence="1">Uncharacterized protein conserved in bacteria</fullName>
    </submittedName>
</protein>
<dbReference type="InterPro" id="IPR027405">
    <property type="entry name" value="YidB-like"/>
</dbReference>
<reference evidence="1 3" key="1">
    <citation type="submission" date="2018-06" db="EMBL/GenBank/DDBJ databases">
        <authorList>
            <consortium name="Pathogen Informatics"/>
            <person name="Doyle S."/>
        </authorList>
    </citation>
    <scope>NUCLEOTIDE SEQUENCE [LARGE SCALE GENOMIC DNA]</scope>
    <source>
        <strain evidence="1 3">NCTC11159</strain>
    </source>
</reference>
<dbReference type="EMBL" id="SMBT01000004">
    <property type="protein sequence ID" value="TCU87910.1"/>
    <property type="molecule type" value="Genomic_DNA"/>
</dbReference>
<dbReference type="RefSeq" id="WP_115229397.1">
    <property type="nucleotide sequence ID" value="NZ_CAWOLO010000004.1"/>
</dbReference>
<keyword evidence="4" id="KW-1185">Reference proteome</keyword>
<dbReference type="Proteomes" id="UP000255108">
    <property type="component" value="Unassembled WGS sequence"/>
</dbReference>
<organism evidence="1 3">
    <name type="scientific">Iodobacter fluviatilis</name>
    <dbReference type="NCBI Taxonomy" id="537"/>
    <lineage>
        <taxon>Bacteria</taxon>
        <taxon>Pseudomonadati</taxon>
        <taxon>Pseudomonadota</taxon>
        <taxon>Betaproteobacteria</taxon>
        <taxon>Neisseriales</taxon>
        <taxon>Chitinibacteraceae</taxon>
        <taxon>Iodobacter</taxon>
    </lineage>
</organism>
<dbReference type="EMBL" id="UGHR01000004">
    <property type="protein sequence ID" value="STR45411.1"/>
    <property type="molecule type" value="Genomic_DNA"/>
</dbReference>
<dbReference type="SUPFAM" id="SSF140804">
    <property type="entry name" value="YidB-like"/>
    <property type="match status" value="1"/>
</dbReference>